<proteinExistence type="inferred from homology"/>
<dbReference type="InterPro" id="IPR000152">
    <property type="entry name" value="EGF-type_Asp/Asn_hydroxyl_site"/>
</dbReference>
<dbReference type="PROSITE" id="PS01186">
    <property type="entry name" value="EGF_2"/>
    <property type="match status" value="3"/>
</dbReference>
<dbReference type="InterPro" id="IPR051145">
    <property type="entry name" value="GAS-SHBG-PROS"/>
</dbReference>
<dbReference type="FunFam" id="2.10.25.10:FF:000471">
    <property type="entry name" value="Protein lin-12"/>
    <property type="match status" value="1"/>
</dbReference>
<evidence type="ECO:0000256" key="6">
    <source>
        <dbReference type="ARBA" id="ARBA00023157"/>
    </source>
</evidence>
<dbReference type="SUPFAM" id="SSF57196">
    <property type="entry name" value="EGF/Laminin"/>
    <property type="match status" value="2"/>
</dbReference>
<keyword evidence="4 8" id="KW-0245">EGF-like domain</keyword>
<name>A0A6J7ZU47_MYTCO</name>
<dbReference type="InterPro" id="IPR049883">
    <property type="entry name" value="NOTCH1_EGF-like"/>
</dbReference>
<keyword evidence="11" id="KW-1185">Reference proteome</keyword>
<dbReference type="InterPro" id="IPR001881">
    <property type="entry name" value="EGF-like_Ca-bd_dom"/>
</dbReference>
<feature type="domain" description="EGF-like" evidence="9">
    <location>
        <begin position="8"/>
        <end position="42"/>
    </location>
</feature>
<evidence type="ECO:0000256" key="1">
    <source>
        <dbReference type="ARBA" id="ARBA00004613"/>
    </source>
</evidence>
<keyword evidence="7" id="KW-0325">Glycoprotein</keyword>
<keyword evidence="3" id="KW-0964">Secreted</keyword>
<keyword evidence="6 8" id="KW-1015">Disulfide bond</keyword>
<evidence type="ECO:0000256" key="4">
    <source>
        <dbReference type="ARBA" id="ARBA00022536"/>
    </source>
</evidence>
<evidence type="ECO:0000256" key="2">
    <source>
        <dbReference type="ARBA" id="ARBA00005847"/>
    </source>
</evidence>
<accession>A0A6J7ZU47</accession>
<dbReference type="Gene3D" id="2.10.25.10">
    <property type="entry name" value="Laminin"/>
    <property type="match status" value="3"/>
</dbReference>
<dbReference type="SMART" id="SM00181">
    <property type="entry name" value="EGF"/>
    <property type="match status" value="4"/>
</dbReference>
<dbReference type="GO" id="GO:0005576">
    <property type="term" value="C:extracellular region"/>
    <property type="evidence" value="ECO:0007669"/>
    <property type="project" value="UniProtKB-SubCell"/>
</dbReference>
<dbReference type="AlphaFoldDB" id="A0A6J7ZU47"/>
<organism evidence="10 11">
    <name type="scientific">Mytilus coruscus</name>
    <name type="common">Sea mussel</name>
    <dbReference type="NCBI Taxonomy" id="42192"/>
    <lineage>
        <taxon>Eukaryota</taxon>
        <taxon>Metazoa</taxon>
        <taxon>Spiralia</taxon>
        <taxon>Lophotrochozoa</taxon>
        <taxon>Mollusca</taxon>
        <taxon>Bivalvia</taxon>
        <taxon>Autobranchia</taxon>
        <taxon>Pteriomorphia</taxon>
        <taxon>Mytilida</taxon>
        <taxon>Mytiloidea</taxon>
        <taxon>Mytilidae</taxon>
        <taxon>Mytilinae</taxon>
        <taxon>Mytilus</taxon>
    </lineage>
</organism>
<dbReference type="EMBL" id="CACVKT020000081">
    <property type="protein sequence ID" value="CAC5355722.1"/>
    <property type="molecule type" value="Genomic_DNA"/>
</dbReference>
<comment type="similarity">
    <text evidence="2">Belongs to the NOTCH family.</text>
</comment>
<comment type="subcellular location">
    <subcellularLocation>
        <location evidence="1">Secreted</location>
    </subcellularLocation>
</comment>
<dbReference type="GO" id="GO:0005509">
    <property type="term" value="F:calcium ion binding"/>
    <property type="evidence" value="ECO:0007669"/>
    <property type="project" value="InterPro"/>
</dbReference>
<dbReference type="PANTHER" id="PTHR24040">
    <property type="entry name" value="LAMININ G-LIKE DOMAIN-CONTAINING PROTEIN"/>
    <property type="match status" value="1"/>
</dbReference>
<dbReference type="Pfam" id="PF12661">
    <property type="entry name" value="hEGF"/>
    <property type="match status" value="1"/>
</dbReference>
<comment type="caution">
    <text evidence="8">Lacks conserved residue(s) required for the propagation of feature annotation.</text>
</comment>
<dbReference type="PROSITE" id="PS00010">
    <property type="entry name" value="ASX_HYDROXYL"/>
    <property type="match status" value="1"/>
</dbReference>
<evidence type="ECO:0000256" key="5">
    <source>
        <dbReference type="ARBA" id="ARBA00022737"/>
    </source>
</evidence>
<dbReference type="PROSITE" id="PS00022">
    <property type="entry name" value="EGF_1"/>
    <property type="match status" value="2"/>
</dbReference>
<evidence type="ECO:0000256" key="8">
    <source>
        <dbReference type="PROSITE-ProRule" id="PRU00076"/>
    </source>
</evidence>
<dbReference type="Proteomes" id="UP000507470">
    <property type="component" value="Unassembled WGS sequence"/>
</dbReference>
<dbReference type="SMART" id="SM00179">
    <property type="entry name" value="EGF_CA"/>
    <property type="match status" value="3"/>
</dbReference>
<dbReference type="Pfam" id="PF07645">
    <property type="entry name" value="EGF_CA"/>
    <property type="match status" value="2"/>
</dbReference>
<dbReference type="InterPro" id="IPR013032">
    <property type="entry name" value="EGF-like_CS"/>
</dbReference>
<reference evidence="10 11" key="1">
    <citation type="submission" date="2020-06" db="EMBL/GenBank/DDBJ databases">
        <authorList>
            <person name="Li R."/>
            <person name="Bekaert M."/>
        </authorList>
    </citation>
    <scope>NUCLEOTIDE SEQUENCE [LARGE SCALE GENOMIC DNA]</scope>
    <source>
        <strain evidence="11">wild</strain>
    </source>
</reference>
<keyword evidence="5" id="KW-0677">Repeat</keyword>
<dbReference type="Pfam" id="PF14670">
    <property type="entry name" value="FXa_inhibition"/>
    <property type="match status" value="1"/>
</dbReference>
<dbReference type="PROSITE" id="PS01187">
    <property type="entry name" value="EGF_CA"/>
    <property type="match status" value="2"/>
</dbReference>
<evidence type="ECO:0000313" key="10">
    <source>
        <dbReference type="EMBL" id="CAC5355722.1"/>
    </source>
</evidence>
<evidence type="ECO:0000259" key="9">
    <source>
        <dbReference type="PROSITE" id="PS50026"/>
    </source>
</evidence>
<protein>
    <recommendedName>
        <fullName evidence="9">EGF-like domain-containing protein</fullName>
    </recommendedName>
</protein>
<dbReference type="PROSITE" id="PS50026">
    <property type="entry name" value="EGF_3"/>
    <property type="match status" value="2"/>
</dbReference>
<sequence>MSDILSFHIAICNGSTSCPNGGTCSLPDRCSCRPGFGGSGCKDINECSKNNGECNQYCKNLDGSHNCFCMDGFNLAKDGKMCEDINECLGITCLNNGSCVNVAGSYSCQCNQGFSGDLCQSDINECLLSNDTCDDQCINTNGSFYCKCNGGSSSLSGDGVSCIEIKPTPHKYQSTQIGNSMNEYEPVVVKEVVKVDGETVGQISSYDNIQIKGISQHNGQQRPDRETAEYENLVIFRK</sequence>
<dbReference type="OrthoDB" id="6286622at2759"/>
<evidence type="ECO:0000256" key="7">
    <source>
        <dbReference type="ARBA" id="ARBA00023180"/>
    </source>
</evidence>
<dbReference type="InterPro" id="IPR018097">
    <property type="entry name" value="EGF_Ca-bd_CS"/>
</dbReference>
<dbReference type="InterPro" id="IPR000742">
    <property type="entry name" value="EGF"/>
</dbReference>
<feature type="disulfide bond" evidence="8">
    <location>
        <begin position="32"/>
        <end position="41"/>
    </location>
</feature>
<dbReference type="FunFam" id="2.10.25.10:FF:000240">
    <property type="entry name" value="Vitamin K-dependent protein S"/>
    <property type="match status" value="1"/>
</dbReference>
<dbReference type="PANTHER" id="PTHR24040:SF13">
    <property type="entry name" value="FIBROPELLIN-1"/>
    <property type="match status" value="1"/>
</dbReference>
<feature type="disulfide bond" evidence="8">
    <location>
        <begin position="110"/>
        <end position="119"/>
    </location>
</feature>
<dbReference type="CDD" id="cd00054">
    <property type="entry name" value="EGF_CA"/>
    <property type="match status" value="1"/>
</dbReference>
<evidence type="ECO:0000256" key="3">
    <source>
        <dbReference type="ARBA" id="ARBA00022525"/>
    </source>
</evidence>
<evidence type="ECO:0000313" key="11">
    <source>
        <dbReference type="Proteomes" id="UP000507470"/>
    </source>
</evidence>
<feature type="domain" description="EGF-like" evidence="9">
    <location>
        <begin position="84"/>
        <end position="120"/>
    </location>
</feature>
<gene>
    <name evidence="10" type="ORF">MCOR_293</name>
</gene>